<sequence length="128" mass="14102">MCCRIDSPDKAKTVHKRVKRLVSVSPVPASHKQFRHEFQRQGGALLGSATDAPGIMVSHFIAIQALVETVQRNWPSGWLASETKLNRLLLSSLVVAAALHHRLPLGKLSGQRQQRHGLLQMQINASVS</sequence>
<dbReference type="Proteomes" id="UP001283361">
    <property type="component" value="Unassembled WGS sequence"/>
</dbReference>
<name>A0AAE1ACN1_9GAST</name>
<keyword evidence="2" id="KW-1185">Reference proteome</keyword>
<reference evidence="1" key="1">
    <citation type="journal article" date="2023" name="G3 (Bethesda)">
        <title>A reference genome for the long-term kleptoplast-retaining sea slug Elysia crispata morphotype clarki.</title>
        <authorList>
            <person name="Eastman K.E."/>
            <person name="Pendleton A.L."/>
            <person name="Shaikh M.A."/>
            <person name="Suttiyut T."/>
            <person name="Ogas R."/>
            <person name="Tomko P."/>
            <person name="Gavelis G."/>
            <person name="Widhalm J.R."/>
            <person name="Wisecaver J.H."/>
        </authorList>
    </citation>
    <scope>NUCLEOTIDE SEQUENCE</scope>
    <source>
        <strain evidence="1">ECLA1</strain>
    </source>
</reference>
<evidence type="ECO:0000313" key="1">
    <source>
        <dbReference type="EMBL" id="KAK3784821.1"/>
    </source>
</evidence>
<organism evidence="1 2">
    <name type="scientific">Elysia crispata</name>
    <name type="common">lettuce slug</name>
    <dbReference type="NCBI Taxonomy" id="231223"/>
    <lineage>
        <taxon>Eukaryota</taxon>
        <taxon>Metazoa</taxon>
        <taxon>Spiralia</taxon>
        <taxon>Lophotrochozoa</taxon>
        <taxon>Mollusca</taxon>
        <taxon>Gastropoda</taxon>
        <taxon>Heterobranchia</taxon>
        <taxon>Euthyneura</taxon>
        <taxon>Panpulmonata</taxon>
        <taxon>Sacoglossa</taxon>
        <taxon>Placobranchoidea</taxon>
        <taxon>Plakobranchidae</taxon>
        <taxon>Elysia</taxon>
    </lineage>
</organism>
<comment type="caution">
    <text evidence="1">The sequence shown here is derived from an EMBL/GenBank/DDBJ whole genome shotgun (WGS) entry which is preliminary data.</text>
</comment>
<dbReference type="AlphaFoldDB" id="A0AAE1ACN1"/>
<accession>A0AAE1ACN1</accession>
<proteinExistence type="predicted"/>
<evidence type="ECO:0000313" key="2">
    <source>
        <dbReference type="Proteomes" id="UP001283361"/>
    </source>
</evidence>
<dbReference type="EMBL" id="JAWDGP010002186">
    <property type="protein sequence ID" value="KAK3784821.1"/>
    <property type="molecule type" value="Genomic_DNA"/>
</dbReference>
<gene>
    <name evidence="1" type="ORF">RRG08_009052</name>
</gene>
<protein>
    <submittedName>
        <fullName evidence="1">Uncharacterized protein</fullName>
    </submittedName>
</protein>